<gene>
    <name evidence="1" type="ORF">PNAL_LOCUS2589</name>
</gene>
<dbReference type="AlphaFoldDB" id="A0A9W4HGI2"/>
<name>A0A9W4HGI2_PENNA</name>
<evidence type="ECO:0000313" key="2">
    <source>
        <dbReference type="Proteomes" id="UP001153461"/>
    </source>
</evidence>
<proteinExistence type="predicted"/>
<accession>A0A9W4HGI2</accession>
<comment type="caution">
    <text evidence="1">The sequence shown here is derived from an EMBL/GenBank/DDBJ whole genome shotgun (WGS) entry which is preliminary data.</text>
</comment>
<protein>
    <submittedName>
        <fullName evidence="1">Uncharacterized protein</fullName>
    </submittedName>
</protein>
<dbReference type="OrthoDB" id="10006572at2759"/>
<sequence length="428" mass="48382">MPRENLPSSKIDDLGVIHLARNHPWVNPWNPSIASFYYITNYATKDDVSPWQMIAKGALLKQAIEKAKTAVPPTATDLRLRERDMDNFALRCFNSLAHEREVSGVQVASTLLHLPSYYTVNSKFVRVNLWWLRHYVSDLRRQTGTDHDSSAGIADEPCAFQTGDVVPVSLFDNYKWRGFDLAAFSLFEYCMLVQIRKKQRNRSDHFDFDPSHPKGSACFQHVARAQSQIATVTFDGQLTQCQTSEDSIRGGHPMTDAIANDLAEIFLGLFVPWENLRDIFLCEPHETDFFSRVWSSVKPTLAPHIQEFAANIELLRKSKEDCQVDARLRQTNHPAEVSDRHIDHIDSADLDPEDAQDDGSFITPEDERFTAETLIAAYHTVSKTWGRDCFIAAKRAPVLAAVCRAHASAQINPLPSGTLLSNLTMPWI</sequence>
<evidence type="ECO:0000313" key="1">
    <source>
        <dbReference type="EMBL" id="CAG8026133.1"/>
    </source>
</evidence>
<organism evidence="1 2">
    <name type="scientific">Penicillium nalgiovense</name>
    <dbReference type="NCBI Taxonomy" id="60175"/>
    <lineage>
        <taxon>Eukaryota</taxon>
        <taxon>Fungi</taxon>
        <taxon>Dikarya</taxon>
        <taxon>Ascomycota</taxon>
        <taxon>Pezizomycotina</taxon>
        <taxon>Eurotiomycetes</taxon>
        <taxon>Eurotiomycetidae</taxon>
        <taxon>Eurotiales</taxon>
        <taxon>Aspergillaceae</taxon>
        <taxon>Penicillium</taxon>
    </lineage>
</organism>
<dbReference type="EMBL" id="CAJVNV010000081">
    <property type="protein sequence ID" value="CAG8026133.1"/>
    <property type="molecule type" value="Genomic_DNA"/>
</dbReference>
<reference evidence="1" key="1">
    <citation type="submission" date="2021-07" db="EMBL/GenBank/DDBJ databases">
        <authorList>
            <person name="Branca A.L. A."/>
        </authorList>
    </citation>
    <scope>NUCLEOTIDE SEQUENCE</scope>
</reference>
<dbReference type="Proteomes" id="UP001153461">
    <property type="component" value="Unassembled WGS sequence"/>
</dbReference>